<feature type="region of interest" description="Disordered" evidence="6">
    <location>
        <begin position="162"/>
        <end position="184"/>
    </location>
</feature>
<evidence type="ECO:0000313" key="9">
    <source>
        <dbReference type="Proteomes" id="UP001626536"/>
    </source>
</evidence>
<reference evidence="8 9" key="1">
    <citation type="submission" date="2023-10" db="EMBL/GenBank/DDBJ databases">
        <title>Novel methanotroph of the genus Methylocapsa from a subarctic wetland.</title>
        <authorList>
            <person name="Belova S.E."/>
            <person name="Oshkin I.Y."/>
            <person name="Miroshnikov K."/>
            <person name="Dedysh S.N."/>
        </authorList>
    </citation>
    <scope>NUCLEOTIDE SEQUENCE [LARGE SCALE GENOMIC DNA]</scope>
    <source>
        <strain evidence="8 9">RX1</strain>
    </source>
</reference>
<dbReference type="Pfam" id="PF00226">
    <property type="entry name" value="DnaJ"/>
    <property type="match status" value="1"/>
</dbReference>
<evidence type="ECO:0000256" key="5">
    <source>
        <dbReference type="ARBA" id="ARBA00038105"/>
    </source>
</evidence>
<comment type="subcellular location">
    <subcellularLocation>
        <location evidence="1">Membrane</location>
        <topology evidence="1">Single-pass membrane protein</topology>
    </subcellularLocation>
</comment>
<evidence type="ECO:0000256" key="2">
    <source>
        <dbReference type="ARBA" id="ARBA00022692"/>
    </source>
</evidence>
<dbReference type="SUPFAM" id="SSF46565">
    <property type="entry name" value="Chaperone J-domain"/>
    <property type="match status" value="1"/>
</dbReference>
<gene>
    <name evidence="8" type="ORF">RZS28_01105</name>
</gene>
<sequence>MLYLLAGFLVFWLGLYALKAFTQANPAELARFMRRAGGWAALGVAAILLLRGRIDMAIGLGGLAAWLLKVGYGSPFRLFKSAGGAGVGRVSCVRSAMIEMELDHETGKMRGTILAGPDEGKLLDSLTRPQCEALYCLCCRDDPEGARLLEAYLDRRFSGWRPTDQQRRDSGAADGPRRAGAMSKDEAYEVLGLQKGASREEVVRSHRSLMKKLHPDHGGTTDLAARVNEAKDVLMRRHQ</sequence>
<dbReference type="Proteomes" id="UP001626536">
    <property type="component" value="Chromosome"/>
</dbReference>
<keyword evidence="2" id="KW-0812">Transmembrane</keyword>
<evidence type="ECO:0000313" key="8">
    <source>
        <dbReference type="EMBL" id="WOJ89942.1"/>
    </source>
</evidence>
<accession>A0ABZ0HT31</accession>
<keyword evidence="3" id="KW-1133">Transmembrane helix</keyword>
<dbReference type="EMBL" id="CP136862">
    <property type="protein sequence ID" value="WOJ89942.1"/>
    <property type="molecule type" value="Genomic_DNA"/>
</dbReference>
<dbReference type="InterPro" id="IPR036869">
    <property type="entry name" value="J_dom_sf"/>
</dbReference>
<evidence type="ECO:0000259" key="7">
    <source>
        <dbReference type="PROSITE" id="PS50076"/>
    </source>
</evidence>
<dbReference type="PANTHER" id="PTHR12763">
    <property type="match status" value="1"/>
</dbReference>
<dbReference type="PANTHER" id="PTHR12763:SF28">
    <property type="entry name" value="GEO10507P1-RELATED"/>
    <property type="match status" value="1"/>
</dbReference>
<organism evidence="8 9">
    <name type="scientific">Methylocapsa polymorpha</name>
    <dbReference type="NCBI Taxonomy" id="3080828"/>
    <lineage>
        <taxon>Bacteria</taxon>
        <taxon>Pseudomonadati</taxon>
        <taxon>Pseudomonadota</taxon>
        <taxon>Alphaproteobacteria</taxon>
        <taxon>Hyphomicrobiales</taxon>
        <taxon>Beijerinckiaceae</taxon>
        <taxon>Methylocapsa</taxon>
    </lineage>
</organism>
<evidence type="ECO:0000256" key="3">
    <source>
        <dbReference type="ARBA" id="ARBA00022989"/>
    </source>
</evidence>
<comment type="similarity">
    <text evidence="5">Belongs to the TIM14 family.</text>
</comment>
<dbReference type="InterPro" id="IPR001623">
    <property type="entry name" value="DnaJ_domain"/>
</dbReference>
<feature type="compositionally biased region" description="Basic and acidic residues" evidence="6">
    <location>
        <begin position="164"/>
        <end position="184"/>
    </location>
</feature>
<dbReference type="SMART" id="SM00271">
    <property type="entry name" value="DnaJ"/>
    <property type="match status" value="1"/>
</dbReference>
<keyword evidence="9" id="KW-1185">Reference proteome</keyword>
<evidence type="ECO:0000256" key="1">
    <source>
        <dbReference type="ARBA" id="ARBA00004167"/>
    </source>
</evidence>
<dbReference type="RefSeq" id="WP_407339388.1">
    <property type="nucleotide sequence ID" value="NZ_CP136862.1"/>
</dbReference>
<evidence type="ECO:0000256" key="4">
    <source>
        <dbReference type="ARBA" id="ARBA00023136"/>
    </source>
</evidence>
<dbReference type="Gene3D" id="1.10.287.110">
    <property type="entry name" value="DnaJ domain"/>
    <property type="match status" value="1"/>
</dbReference>
<keyword evidence="4" id="KW-0472">Membrane</keyword>
<feature type="domain" description="J" evidence="7">
    <location>
        <begin position="186"/>
        <end position="239"/>
    </location>
</feature>
<evidence type="ECO:0000256" key="6">
    <source>
        <dbReference type="SAM" id="MobiDB-lite"/>
    </source>
</evidence>
<proteinExistence type="inferred from homology"/>
<name>A0ABZ0HT31_9HYPH</name>
<dbReference type="CDD" id="cd06257">
    <property type="entry name" value="DnaJ"/>
    <property type="match status" value="1"/>
</dbReference>
<protein>
    <submittedName>
        <fullName evidence="8">DnaJ domain-containing protein</fullName>
    </submittedName>
</protein>
<dbReference type="PROSITE" id="PS50076">
    <property type="entry name" value="DNAJ_2"/>
    <property type="match status" value="1"/>
</dbReference>